<evidence type="ECO:0000313" key="3">
    <source>
        <dbReference type="EMBL" id="CAB4205027.1"/>
    </source>
</evidence>
<dbReference type="Gene3D" id="2.40.30.20">
    <property type="match status" value="1"/>
</dbReference>
<proteinExistence type="predicted"/>
<protein>
    <submittedName>
        <fullName evidence="1">Uncharacterized protein</fullName>
    </submittedName>
</protein>
<organism evidence="1">
    <name type="scientific">uncultured Caudovirales phage</name>
    <dbReference type="NCBI Taxonomy" id="2100421"/>
    <lineage>
        <taxon>Viruses</taxon>
        <taxon>Duplodnaviria</taxon>
        <taxon>Heunggongvirae</taxon>
        <taxon>Uroviricota</taxon>
        <taxon>Caudoviricetes</taxon>
        <taxon>Peduoviridae</taxon>
        <taxon>Maltschvirus</taxon>
        <taxon>Maltschvirus maltsch</taxon>
    </lineage>
</organism>
<dbReference type="EMBL" id="LR797358">
    <property type="protein sequence ID" value="CAB4205027.1"/>
    <property type="molecule type" value="Genomic_DNA"/>
</dbReference>
<dbReference type="InterPro" id="IPR023366">
    <property type="entry name" value="ATP_synth_asu-like_sf"/>
</dbReference>
<dbReference type="EMBL" id="LR796819">
    <property type="protein sequence ID" value="CAB4168266.1"/>
    <property type="molecule type" value="Genomic_DNA"/>
</dbReference>
<dbReference type="EMBL" id="LR797223">
    <property type="protein sequence ID" value="CAB4195121.1"/>
    <property type="molecule type" value="Genomic_DNA"/>
</dbReference>
<evidence type="ECO:0000313" key="4">
    <source>
        <dbReference type="EMBL" id="CAB5238147.1"/>
    </source>
</evidence>
<accession>A0A6J5PEF6</accession>
<evidence type="ECO:0000313" key="2">
    <source>
        <dbReference type="EMBL" id="CAB4195121.1"/>
    </source>
</evidence>
<sequence>MPLQKVLLKPGVNRENTRYTNEGGWYESDNIRFRQGTPEKLGGWQQISPSTYAGVCRSLWNWTTLTGANLLGVGTSSKFYLENTGAYYDITPIYTTSTLGANPFATVNLTTTVTVTDSNYNPQVGDFVIFNGATTFNGVTISGEYEVQTAPTSTTYTITSATTATGTGSGGGSVAFASYLLHIGSAANAAFAGWGSNAWNTGNWGGLGYASTATLAIWSQWNFGQDLVFGPKLGRLYYWNATPAVNLAVPTTVTITNGTDAVCTLTTNTTTPIISGTAIMFQTTGALPLPLVPYTVYYVTKNALNNTFQLSFTYADYVAGTFIDTSTAGSGVHSLSARGIAVSDLAGASSVPIAQNTILVSDSSRFVFCFGANPYGSTTYDPMTVRWSNQESVVEWAPSVTNQAGEIQLSHGSKIESVLQSRQEVLVWTDAAIYSLQYLGPPYVWGNQLLSDNISIASMNSAAYASGVSYWMGKDKFYKYDGRVQTLRCDLLRYVYNDINITQFDQVFAGTNEGFTEIWWFYCSQSSTTVNRYVIYNYAEDIWYYGSMARTAWLDTALRNYPIAATYVNNLVYHEFGVDDGTTATAVPIEASITSAQYDIGDGHNFAFVYRMIPDLTFRGSTAGTTPAVTMYLQGLNNSGSGITQTGNAAVTYSGSAPSVINVDEFTGQIYIRIRGRQMQMKITSNTLGTQWQLGAPRIDLRQDGRR</sequence>
<reference evidence="1" key="1">
    <citation type="submission" date="2020-04" db="EMBL/GenBank/DDBJ databases">
        <authorList>
            <person name="Chiriac C."/>
            <person name="Salcher M."/>
            <person name="Ghai R."/>
            <person name="Kavagutti S V."/>
        </authorList>
    </citation>
    <scope>NUCLEOTIDE SEQUENCE</scope>
</reference>
<evidence type="ECO:0000313" key="1">
    <source>
        <dbReference type="EMBL" id="CAB4168266.1"/>
    </source>
</evidence>
<name>A0A6J5PEF6_9CAUD</name>
<dbReference type="EMBL" id="LR798457">
    <property type="protein sequence ID" value="CAB5238147.1"/>
    <property type="molecule type" value="Genomic_DNA"/>
</dbReference>
<gene>
    <name evidence="2" type="ORF">UFOVP1276_54</name>
    <name evidence="3" type="ORF">UFOVP1403_12</name>
    <name evidence="4" type="ORF">UFOVP1507_83</name>
    <name evidence="1" type="ORF">UFOVP875_85</name>
</gene>